<accession>A0A830F284</accession>
<dbReference type="EMBL" id="BMPD01000005">
    <property type="protein sequence ID" value="GGK74634.1"/>
    <property type="molecule type" value="Genomic_DNA"/>
</dbReference>
<organism evidence="1 2">
    <name type="scientific">Haloarcula sebkhae</name>
    <dbReference type="NCBI Taxonomy" id="932660"/>
    <lineage>
        <taxon>Archaea</taxon>
        <taxon>Methanobacteriati</taxon>
        <taxon>Methanobacteriota</taxon>
        <taxon>Stenosarchaea group</taxon>
        <taxon>Halobacteria</taxon>
        <taxon>Halobacteriales</taxon>
        <taxon>Haloarculaceae</taxon>
        <taxon>Haloarcula</taxon>
    </lineage>
</organism>
<comment type="caution">
    <text evidence="1">The sequence shown here is derived from an EMBL/GenBank/DDBJ whole genome shotgun (WGS) entry which is preliminary data.</text>
</comment>
<name>A0A830F284_9EURY</name>
<reference evidence="1" key="1">
    <citation type="journal article" date="2014" name="Int. J. Syst. Evol. Microbiol.">
        <title>Complete genome sequence of Corynebacterium casei LMG S-19264T (=DSM 44701T), isolated from a smear-ripened cheese.</title>
        <authorList>
            <consortium name="US DOE Joint Genome Institute (JGI-PGF)"/>
            <person name="Walter F."/>
            <person name="Albersmeier A."/>
            <person name="Kalinowski J."/>
            <person name="Ruckert C."/>
        </authorList>
    </citation>
    <scope>NUCLEOTIDE SEQUENCE</scope>
    <source>
        <strain evidence="1">JCM 19018</strain>
    </source>
</reference>
<dbReference type="AlphaFoldDB" id="A0A830F284"/>
<proteinExistence type="predicted"/>
<dbReference type="Proteomes" id="UP000614221">
    <property type="component" value="Unassembled WGS sequence"/>
</dbReference>
<evidence type="ECO:0000313" key="2">
    <source>
        <dbReference type="Proteomes" id="UP000614221"/>
    </source>
</evidence>
<gene>
    <name evidence="1" type="ORF">GCM10009067_28570</name>
</gene>
<reference evidence="1" key="2">
    <citation type="submission" date="2020-09" db="EMBL/GenBank/DDBJ databases">
        <authorList>
            <person name="Sun Q."/>
            <person name="Ohkuma M."/>
        </authorList>
    </citation>
    <scope>NUCLEOTIDE SEQUENCE</scope>
    <source>
        <strain evidence="1">JCM 19018</strain>
    </source>
</reference>
<sequence length="182" mass="20758">MSTTNSTSDRTEQPLSPDRVFAVAIERNDGVCKHCYRRLRRREEVPHEIGYSHRDIQAFVDEELPNGSRFDILDRKYYEYVRLPQRLEDAHPPDESHDDTSACWYCGTVDTHRTPSTRSRSEAVTAAAGISATLDELEIAHDWPVLLGAVHDLKQRPDYAGDDFATFSKAVEEAVTIARRPR</sequence>
<protein>
    <submittedName>
        <fullName evidence="1">Uncharacterized protein</fullName>
    </submittedName>
</protein>
<evidence type="ECO:0000313" key="1">
    <source>
        <dbReference type="EMBL" id="GGK74634.1"/>
    </source>
</evidence>
<dbReference type="RefSeq" id="WP_188978994.1">
    <property type="nucleotide sequence ID" value="NZ_BMPD01000005.1"/>
</dbReference>